<dbReference type="OrthoDB" id="2688393at2759"/>
<name>A0A409X1F1_9AGAR</name>
<reference evidence="2 3" key="1">
    <citation type="journal article" date="2018" name="Evol. Lett.">
        <title>Horizontal gene cluster transfer increased hallucinogenic mushroom diversity.</title>
        <authorList>
            <person name="Reynolds H.T."/>
            <person name="Vijayakumar V."/>
            <person name="Gluck-Thaler E."/>
            <person name="Korotkin H.B."/>
            <person name="Matheny P.B."/>
            <person name="Slot J.C."/>
        </authorList>
    </citation>
    <scope>NUCLEOTIDE SEQUENCE [LARGE SCALE GENOMIC DNA]</scope>
    <source>
        <strain evidence="2 3">SRW20</strain>
    </source>
</reference>
<feature type="region of interest" description="Disordered" evidence="1">
    <location>
        <begin position="1"/>
        <end position="35"/>
    </location>
</feature>
<feature type="non-terminal residue" evidence="2">
    <location>
        <position position="188"/>
    </location>
</feature>
<sequence length="188" mass="20944">MPSQARKGPEDGENEEDGENKEADGNAIAGPGPSTAANAILRQAQKRPNVHEVVFDNAGQDSCFTIWNEDAGVTIRKGQPPSQMSLDARDYEGDIQMGDPEGDIQMAEGDQCFFPFASELDWKIGQWVIKDGPSQNALDRLLEIPEVVEKLGLSFRTMRALHQKVDSIPERAGQWQERELFFQDEPEE</sequence>
<keyword evidence="3" id="KW-1185">Reference proteome</keyword>
<gene>
    <name evidence="2" type="ORF">CVT26_004024</name>
</gene>
<evidence type="ECO:0000313" key="2">
    <source>
        <dbReference type="EMBL" id="PPQ84566.1"/>
    </source>
</evidence>
<comment type="caution">
    <text evidence="2">The sequence shown here is derived from an EMBL/GenBank/DDBJ whole genome shotgun (WGS) entry which is preliminary data.</text>
</comment>
<evidence type="ECO:0000256" key="1">
    <source>
        <dbReference type="SAM" id="MobiDB-lite"/>
    </source>
</evidence>
<dbReference type="EMBL" id="NHYE01004442">
    <property type="protein sequence ID" value="PPQ84566.1"/>
    <property type="molecule type" value="Genomic_DNA"/>
</dbReference>
<dbReference type="AlphaFoldDB" id="A0A409X1F1"/>
<accession>A0A409X1F1</accession>
<protein>
    <submittedName>
        <fullName evidence="2">Uncharacterized protein</fullName>
    </submittedName>
</protein>
<dbReference type="Proteomes" id="UP000284706">
    <property type="component" value="Unassembled WGS sequence"/>
</dbReference>
<proteinExistence type="predicted"/>
<evidence type="ECO:0000313" key="3">
    <source>
        <dbReference type="Proteomes" id="UP000284706"/>
    </source>
</evidence>
<organism evidence="2 3">
    <name type="scientific">Gymnopilus dilepis</name>
    <dbReference type="NCBI Taxonomy" id="231916"/>
    <lineage>
        <taxon>Eukaryota</taxon>
        <taxon>Fungi</taxon>
        <taxon>Dikarya</taxon>
        <taxon>Basidiomycota</taxon>
        <taxon>Agaricomycotina</taxon>
        <taxon>Agaricomycetes</taxon>
        <taxon>Agaricomycetidae</taxon>
        <taxon>Agaricales</taxon>
        <taxon>Agaricineae</taxon>
        <taxon>Hymenogastraceae</taxon>
        <taxon>Gymnopilus</taxon>
    </lineage>
</organism>
<dbReference type="InParanoid" id="A0A409X1F1"/>